<evidence type="ECO:0000313" key="5">
    <source>
        <dbReference type="Proteomes" id="UP000593567"/>
    </source>
</evidence>
<dbReference type="AlphaFoldDB" id="A0A7J7JDZ6"/>
<evidence type="ECO:0000256" key="1">
    <source>
        <dbReference type="ARBA" id="ARBA00022737"/>
    </source>
</evidence>
<dbReference type="SUPFAM" id="SSF48371">
    <property type="entry name" value="ARM repeat"/>
    <property type="match status" value="1"/>
</dbReference>
<dbReference type="GO" id="GO:0000472">
    <property type="term" value="P:endonucleolytic cleavage to generate mature 5'-end of SSU-rRNA from (SSU-rRNA, 5.8S rRNA, LSU-rRNA)"/>
    <property type="evidence" value="ECO:0007669"/>
    <property type="project" value="TreeGrafter"/>
</dbReference>
<evidence type="ECO:0000313" key="4">
    <source>
        <dbReference type="EMBL" id="KAF6023864.1"/>
    </source>
</evidence>
<evidence type="ECO:0000256" key="3">
    <source>
        <dbReference type="SAM" id="MobiDB-lite"/>
    </source>
</evidence>
<dbReference type="GO" id="GO:0000447">
    <property type="term" value="P:endonucleolytic cleavage in ITS1 to separate SSU-rRNA from 5.8S rRNA and LSU-rRNA from tricistronic rRNA transcript (SSU-rRNA, 5.8S rRNA, LSU-rRNA)"/>
    <property type="evidence" value="ECO:0007669"/>
    <property type="project" value="TreeGrafter"/>
</dbReference>
<feature type="region of interest" description="Disordered" evidence="3">
    <location>
        <begin position="548"/>
        <end position="570"/>
    </location>
</feature>
<feature type="repeat" description="Pumilio" evidence="2">
    <location>
        <begin position="49"/>
        <end position="84"/>
    </location>
</feature>
<dbReference type="Pfam" id="PF22493">
    <property type="entry name" value="PUF_NOP9"/>
    <property type="match status" value="1"/>
</dbReference>
<accession>A0A7J7JDZ6</accession>
<dbReference type="PANTHER" id="PTHR13102:SF0">
    <property type="entry name" value="NUCLEOLAR PROTEIN 9"/>
    <property type="match status" value="1"/>
</dbReference>
<name>A0A7J7JDZ6_BUGNE</name>
<dbReference type="Gene3D" id="1.25.10.10">
    <property type="entry name" value="Leucine-rich Repeat Variant"/>
    <property type="match status" value="2"/>
</dbReference>
<dbReference type="GO" id="GO:0003723">
    <property type="term" value="F:RNA binding"/>
    <property type="evidence" value="ECO:0007669"/>
    <property type="project" value="InterPro"/>
</dbReference>
<dbReference type="InterPro" id="IPR011989">
    <property type="entry name" value="ARM-like"/>
</dbReference>
<keyword evidence="1" id="KW-0677">Repeat</keyword>
<organism evidence="4 5">
    <name type="scientific">Bugula neritina</name>
    <name type="common">Brown bryozoan</name>
    <name type="synonym">Sertularia neritina</name>
    <dbReference type="NCBI Taxonomy" id="10212"/>
    <lineage>
        <taxon>Eukaryota</taxon>
        <taxon>Metazoa</taxon>
        <taxon>Spiralia</taxon>
        <taxon>Lophotrochozoa</taxon>
        <taxon>Bryozoa</taxon>
        <taxon>Gymnolaemata</taxon>
        <taxon>Cheilostomatida</taxon>
        <taxon>Flustrina</taxon>
        <taxon>Buguloidea</taxon>
        <taxon>Bugulidae</taxon>
        <taxon>Bugula</taxon>
    </lineage>
</organism>
<dbReference type="GO" id="GO:0030686">
    <property type="term" value="C:90S preribosome"/>
    <property type="evidence" value="ECO:0007669"/>
    <property type="project" value="TreeGrafter"/>
</dbReference>
<reference evidence="4" key="1">
    <citation type="submission" date="2020-06" db="EMBL/GenBank/DDBJ databases">
        <title>Draft genome of Bugula neritina, a colonial animal packing powerful symbionts and potential medicines.</title>
        <authorList>
            <person name="Rayko M."/>
        </authorList>
    </citation>
    <scope>NUCLEOTIDE SEQUENCE [LARGE SCALE GENOMIC DNA]</scope>
    <source>
        <strain evidence="4">Kwan_BN1</strain>
    </source>
</reference>
<dbReference type="OrthoDB" id="9987665at2759"/>
<dbReference type="InterPro" id="IPR040000">
    <property type="entry name" value="NOP9"/>
</dbReference>
<dbReference type="InterPro" id="IPR001313">
    <property type="entry name" value="Pumilio_RNA-bd_rpt"/>
</dbReference>
<gene>
    <name evidence="4" type="ORF">EB796_017826</name>
</gene>
<comment type="caution">
    <text evidence="4">The sequence shown here is derived from an EMBL/GenBank/DDBJ whole genome shotgun (WGS) entry which is preliminary data.</text>
</comment>
<protein>
    <submittedName>
        <fullName evidence="4">NOP9</fullName>
    </submittedName>
</protein>
<dbReference type="SMART" id="SM00025">
    <property type="entry name" value="Pumilio"/>
    <property type="match status" value="6"/>
</dbReference>
<proteinExistence type="predicted"/>
<dbReference type="GO" id="GO:0005730">
    <property type="term" value="C:nucleolus"/>
    <property type="evidence" value="ECO:0007669"/>
    <property type="project" value="TreeGrafter"/>
</dbReference>
<dbReference type="GO" id="GO:0030688">
    <property type="term" value="C:preribosome, small subunit precursor"/>
    <property type="evidence" value="ECO:0007669"/>
    <property type="project" value="TreeGrafter"/>
</dbReference>
<keyword evidence="5" id="KW-1185">Reference proteome</keyword>
<dbReference type="GO" id="GO:0000480">
    <property type="term" value="P:endonucleolytic cleavage in 5'-ETS of tricistronic rRNA transcript (SSU-rRNA, 5.8S rRNA, LSU-rRNA)"/>
    <property type="evidence" value="ECO:0007669"/>
    <property type="project" value="TreeGrafter"/>
</dbReference>
<dbReference type="Proteomes" id="UP000593567">
    <property type="component" value="Unassembled WGS sequence"/>
</dbReference>
<dbReference type="PANTHER" id="PTHR13102">
    <property type="entry name" value="NUCLEOLAR PROTEIN 9"/>
    <property type="match status" value="1"/>
</dbReference>
<evidence type="ECO:0000256" key="2">
    <source>
        <dbReference type="PROSITE-ProRule" id="PRU00317"/>
    </source>
</evidence>
<dbReference type="GO" id="GO:0000056">
    <property type="term" value="P:ribosomal small subunit export from nucleus"/>
    <property type="evidence" value="ECO:0007669"/>
    <property type="project" value="TreeGrafter"/>
</dbReference>
<sequence length="570" mass="63907">MSSKKFKAKDEGSAKPAVVGYYRSISEQLASEFENEEQKEIFLSNVFEQLANDINDVIFHKSTSFIVQRLLELANKEQLSSVMKIILKDFDKLIVHEVASFSVQTALYRCSHFISSDEDNVFVKHIYQAGMALLERGELVVHDKCCFIVRALLEVMAGCKLSVNSHRDGANNQLKEHEFHSEFSDILLALSSILLPTSNSLIGVVTVPHTAGTAQFVLRMLHKRFPSVCKDKCKEILRNGMLSHMNNQGLPQVLTDKTGSYFCEVFVEVLSKVPMGKLIKEVIIPHFDSLVELSHSNHVVQAAILNVKSTAKVFNVLKGRFFHFLNGRQSFLIVKLLEAAVRFPTEQEEVLDSLKEEVGEDGNLIISLAVESVEYNMADDGLPQRITHMSYGSSMIAQKLLDFPDTKFICSAVANLSKEQFVSLAFSKFGSRIFDAFMSSTNVDNNSKKACASRLNPESCILLATHPIGSRVFDTLWAHLTVPEKCSVAEAMSTSFRKIFASKSGRVIAYNIQLTSFMHTRKEWDAWLIEQNKLRKKRALGEEIIGDEVKHAATSEGTPAPKKKKKKKKT</sequence>
<dbReference type="InterPro" id="IPR016024">
    <property type="entry name" value="ARM-type_fold"/>
</dbReference>
<dbReference type="PROSITE" id="PS50302">
    <property type="entry name" value="PUM"/>
    <property type="match status" value="1"/>
</dbReference>
<feature type="compositionally biased region" description="Basic residues" evidence="3">
    <location>
        <begin position="561"/>
        <end position="570"/>
    </location>
</feature>
<dbReference type="EMBL" id="VXIV02002656">
    <property type="protein sequence ID" value="KAF6023864.1"/>
    <property type="molecule type" value="Genomic_DNA"/>
</dbReference>